<evidence type="ECO:0000313" key="3">
    <source>
        <dbReference type="EMBL" id="KAH7373129.1"/>
    </source>
</evidence>
<dbReference type="SUPFAM" id="SSF53474">
    <property type="entry name" value="alpha/beta-Hydrolases"/>
    <property type="match status" value="1"/>
</dbReference>
<comment type="caution">
    <text evidence="3">The sequence shown here is derived from an EMBL/GenBank/DDBJ whole genome shotgun (WGS) entry which is preliminary data.</text>
</comment>
<dbReference type="Pfam" id="PF12146">
    <property type="entry name" value="Hydrolase_4"/>
    <property type="match status" value="1"/>
</dbReference>
<feature type="domain" description="Serine aminopeptidase S33" evidence="2">
    <location>
        <begin position="145"/>
        <end position="382"/>
    </location>
</feature>
<keyword evidence="1" id="KW-0472">Membrane</keyword>
<dbReference type="EMBL" id="CM035422">
    <property type="protein sequence ID" value="KAH7373129.1"/>
    <property type="molecule type" value="Genomic_DNA"/>
</dbReference>
<gene>
    <name evidence="3" type="ORF">KP509_17G038600</name>
</gene>
<name>A0A8T2SVK5_CERRI</name>
<dbReference type="Gene3D" id="3.40.50.1820">
    <property type="entry name" value="alpha/beta hydrolase"/>
    <property type="match status" value="1"/>
</dbReference>
<dbReference type="Proteomes" id="UP000825935">
    <property type="component" value="Chromosome 17"/>
</dbReference>
<dbReference type="PANTHER" id="PTHR11614">
    <property type="entry name" value="PHOSPHOLIPASE-RELATED"/>
    <property type="match status" value="1"/>
</dbReference>
<keyword evidence="1" id="KW-1133">Transmembrane helix</keyword>
<dbReference type="InterPro" id="IPR051044">
    <property type="entry name" value="MAG_DAG_Lipase"/>
</dbReference>
<evidence type="ECO:0000259" key="2">
    <source>
        <dbReference type="Pfam" id="PF12146"/>
    </source>
</evidence>
<dbReference type="InterPro" id="IPR029058">
    <property type="entry name" value="AB_hydrolase_fold"/>
</dbReference>
<keyword evidence="4" id="KW-1185">Reference proteome</keyword>
<feature type="transmembrane region" description="Helical" evidence="1">
    <location>
        <begin position="31"/>
        <end position="50"/>
    </location>
</feature>
<evidence type="ECO:0000256" key="1">
    <source>
        <dbReference type="SAM" id="Phobius"/>
    </source>
</evidence>
<evidence type="ECO:0000313" key="4">
    <source>
        <dbReference type="Proteomes" id="UP000825935"/>
    </source>
</evidence>
<dbReference type="InterPro" id="IPR022742">
    <property type="entry name" value="Hydrolase_4"/>
</dbReference>
<protein>
    <recommendedName>
        <fullName evidence="2">Serine aminopeptidase S33 domain-containing protein</fullName>
    </recommendedName>
</protein>
<proteinExistence type="predicted"/>
<keyword evidence="1" id="KW-0812">Transmembrane</keyword>
<reference evidence="3" key="1">
    <citation type="submission" date="2021-08" db="EMBL/GenBank/DDBJ databases">
        <title>WGS assembly of Ceratopteris richardii.</title>
        <authorList>
            <person name="Marchant D.B."/>
            <person name="Chen G."/>
            <person name="Jenkins J."/>
            <person name="Shu S."/>
            <person name="Leebens-Mack J."/>
            <person name="Grimwood J."/>
            <person name="Schmutz J."/>
            <person name="Soltis P."/>
            <person name="Soltis D."/>
            <person name="Chen Z.-H."/>
        </authorList>
    </citation>
    <scope>NUCLEOTIDE SEQUENCE</scope>
    <source>
        <strain evidence="3">Whitten #5841</strain>
        <tissue evidence="3">Leaf</tissue>
    </source>
</reference>
<dbReference type="AlphaFoldDB" id="A0A8T2SVK5"/>
<dbReference type="OMA" id="DECTSWI"/>
<dbReference type="OrthoDB" id="2498029at2759"/>
<sequence length="403" mass="45659">METVYMGTETRRSSTVATSRKFWQEAATFRVVRIFALALQSMFFWIVFICQFKYIRMSTSPVFHSIKLDESDHTSVQSRNIRKGRIMWSRSPSCDAGNRRMLAHKLRLTKVIDESVSSWQTHLFTNSRKQTLFVQSWMPAGGKRLRGMLLVLHGLNEHSGRYLHFAMQLNSQGYGVYGMDWIGHGGSDGLHGYVPSLDYVVSDTVALLRWITDRNPSLPCFLYGHSTGGAVALKAACQPLMDSLVKGIILTSPALRVQPTHPIFEVIAPVVSTLLPTLQFKGANKSGIPVSRDPAQLVAKYSDPLVYTGPIRVRTGSEILRITNFLRKNVERVSIPFFLMHGTADRVTDPIASQDFYISAASKWKRLKLYDGYLHDLLFEPEKEEIIQDIINWIDETLNITEL</sequence>
<organism evidence="3 4">
    <name type="scientific">Ceratopteris richardii</name>
    <name type="common">Triangle waterfern</name>
    <dbReference type="NCBI Taxonomy" id="49495"/>
    <lineage>
        <taxon>Eukaryota</taxon>
        <taxon>Viridiplantae</taxon>
        <taxon>Streptophyta</taxon>
        <taxon>Embryophyta</taxon>
        <taxon>Tracheophyta</taxon>
        <taxon>Polypodiopsida</taxon>
        <taxon>Polypodiidae</taxon>
        <taxon>Polypodiales</taxon>
        <taxon>Pteridineae</taxon>
        <taxon>Pteridaceae</taxon>
        <taxon>Parkerioideae</taxon>
        <taxon>Ceratopteris</taxon>
    </lineage>
</organism>
<accession>A0A8T2SVK5</accession>